<evidence type="ECO:0000313" key="1">
    <source>
        <dbReference type="EMBL" id="CRK80317.1"/>
    </source>
</evidence>
<dbReference type="EMBL" id="CVRB01000001">
    <property type="protein sequence ID" value="CRK80317.1"/>
    <property type="molecule type" value="Genomic_DNA"/>
</dbReference>
<accession>A0A0U1NQK8</accession>
<name>A0A0U1NQK8_9BACI</name>
<protein>
    <submittedName>
        <fullName evidence="1">Uncharacterized protein</fullName>
    </submittedName>
</protein>
<dbReference type="RefSeq" id="WP_090629661.1">
    <property type="nucleotide sequence ID" value="NZ_CVRB01000001.1"/>
</dbReference>
<organism evidence="1 2">
    <name type="scientific">Neobacillus massiliamazoniensis</name>
    <dbReference type="NCBI Taxonomy" id="1499688"/>
    <lineage>
        <taxon>Bacteria</taxon>
        <taxon>Bacillati</taxon>
        <taxon>Bacillota</taxon>
        <taxon>Bacilli</taxon>
        <taxon>Bacillales</taxon>
        <taxon>Bacillaceae</taxon>
        <taxon>Neobacillus</taxon>
    </lineage>
</organism>
<keyword evidence="2" id="KW-1185">Reference proteome</keyword>
<sequence length="83" mass="9526">MADNNIKVSPTPIQRNKFDAAIDLLNIHRNTYGFDSQEEIESLFAKYYAIAEVCERKSAKDLQELVSEDILNKLGRFSNSNSW</sequence>
<evidence type="ECO:0000313" key="2">
    <source>
        <dbReference type="Proteomes" id="UP000199087"/>
    </source>
</evidence>
<reference evidence="2" key="1">
    <citation type="submission" date="2015-05" db="EMBL/GenBank/DDBJ databases">
        <authorList>
            <person name="Urmite Genomes"/>
        </authorList>
    </citation>
    <scope>NUCLEOTIDE SEQUENCE [LARGE SCALE GENOMIC DNA]</scope>
    <source>
        <strain evidence="2">LF1</strain>
    </source>
</reference>
<dbReference type="AlphaFoldDB" id="A0A0U1NQK8"/>
<dbReference type="OrthoDB" id="2942610at2"/>
<gene>
    <name evidence="1" type="ORF">BN000_00198</name>
</gene>
<dbReference type="Proteomes" id="UP000199087">
    <property type="component" value="Unassembled WGS sequence"/>
</dbReference>
<proteinExistence type="predicted"/>